<dbReference type="Pfam" id="PF05078">
    <property type="entry name" value="DUF679"/>
    <property type="match status" value="1"/>
</dbReference>
<dbReference type="PANTHER" id="PTHR31621">
    <property type="entry name" value="PROTEIN DMP3"/>
    <property type="match status" value="1"/>
</dbReference>
<keyword evidence="5 6" id="KW-0472">Membrane</keyword>
<dbReference type="PANTHER" id="PTHR31621:SF6">
    <property type="entry name" value="PROTEIN DMP7"/>
    <property type="match status" value="1"/>
</dbReference>
<feature type="transmembrane region" description="Helical" evidence="6">
    <location>
        <begin position="142"/>
        <end position="160"/>
    </location>
</feature>
<evidence type="ECO:0000256" key="6">
    <source>
        <dbReference type="SAM" id="Phobius"/>
    </source>
</evidence>
<feature type="transmembrane region" description="Helical" evidence="6">
    <location>
        <begin position="180"/>
        <end position="199"/>
    </location>
</feature>
<comment type="similarity">
    <text evidence="2">Belongs to the plant DMP1 protein family.</text>
</comment>
<accession>A0AAD2EBE6</accession>
<evidence type="ECO:0000256" key="2">
    <source>
        <dbReference type="ARBA" id="ARBA00008707"/>
    </source>
</evidence>
<comment type="subcellular location">
    <subcellularLocation>
        <location evidence="1">Membrane</location>
        <topology evidence="1">Multi-pass membrane protein</topology>
    </subcellularLocation>
</comment>
<dbReference type="GO" id="GO:0005737">
    <property type="term" value="C:cytoplasm"/>
    <property type="evidence" value="ECO:0007669"/>
    <property type="project" value="UniProtKB-ARBA"/>
</dbReference>
<sequence length="213" mass="23334">MDVHVADGTRNGEATIAEQLESPLLEAAPKPPKTPAQKGIRKAFKGTAHLSNLLPTGSVLTFQFLSPVVTHEGKCKSFVSQSVTSCVLALCAVSCFLLCFTDSFRDDRGKVRYGLATFRSLWVIDGSKTFPPQDADKYRLKFIDFVHAFMSILVFGAVAMFDKNVINCFYPSPSEEALEILKALPITIGVVCSILFIVFPSKRHGVGFPLSRN</sequence>
<evidence type="ECO:0000256" key="4">
    <source>
        <dbReference type="ARBA" id="ARBA00022989"/>
    </source>
</evidence>
<feature type="transmembrane region" description="Helical" evidence="6">
    <location>
        <begin position="78"/>
        <end position="100"/>
    </location>
</feature>
<keyword evidence="3 6" id="KW-0812">Transmembrane</keyword>
<dbReference type="InterPro" id="IPR007770">
    <property type="entry name" value="DMP"/>
</dbReference>
<proteinExistence type="inferred from homology"/>
<keyword evidence="8" id="KW-1185">Reference proteome</keyword>
<evidence type="ECO:0000256" key="3">
    <source>
        <dbReference type="ARBA" id="ARBA00022692"/>
    </source>
</evidence>
<gene>
    <name evidence="7" type="ORF">FPE_LOCUS31834</name>
</gene>
<dbReference type="Proteomes" id="UP000834106">
    <property type="component" value="Chromosome 20"/>
</dbReference>
<dbReference type="GO" id="GO:0016020">
    <property type="term" value="C:membrane"/>
    <property type="evidence" value="ECO:0007669"/>
    <property type="project" value="UniProtKB-SubCell"/>
</dbReference>
<evidence type="ECO:0000256" key="5">
    <source>
        <dbReference type="ARBA" id="ARBA00023136"/>
    </source>
</evidence>
<organism evidence="7 8">
    <name type="scientific">Fraxinus pennsylvanica</name>
    <dbReference type="NCBI Taxonomy" id="56036"/>
    <lineage>
        <taxon>Eukaryota</taxon>
        <taxon>Viridiplantae</taxon>
        <taxon>Streptophyta</taxon>
        <taxon>Embryophyta</taxon>
        <taxon>Tracheophyta</taxon>
        <taxon>Spermatophyta</taxon>
        <taxon>Magnoliopsida</taxon>
        <taxon>eudicotyledons</taxon>
        <taxon>Gunneridae</taxon>
        <taxon>Pentapetalae</taxon>
        <taxon>asterids</taxon>
        <taxon>lamiids</taxon>
        <taxon>Lamiales</taxon>
        <taxon>Oleaceae</taxon>
        <taxon>Oleeae</taxon>
        <taxon>Fraxinus</taxon>
    </lineage>
</organism>
<evidence type="ECO:0000313" key="8">
    <source>
        <dbReference type="Proteomes" id="UP000834106"/>
    </source>
</evidence>
<dbReference type="AlphaFoldDB" id="A0AAD2EBE6"/>
<keyword evidence="4 6" id="KW-1133">Transmembrane helix</keyword>
<dbReference type="GO" id="GO:0010256">
    <property type="term" value="P:endomembrane system organization"/>
    <property type="evidence" value="ECO:0007669"/>
    <property type="project" value="TreeGrafter"/>
</dbReference>
<protein>
    <submittedName>
        <fullName evidence="7">Uncharacterized protein</fullName>
    </submittedName>
</protein>
<evidence type="ECO:0000313" key="7">
    <source>
        <dbReference type="EMBL" id="CAI9784404.1"/>
    </source>
</evidence>
<dbReference type="EMBL" id="OU503055">
    <property type="protein sequence ID" value="CAI9784404.1"/>
    <property type="molecule type" value="Genomic_DNA"/>
</dbReference>
<feature type="transmembrane region" description="Helical" evidence="6">
    <location>
        <begin position="47"/>
        <end position="66"/>
    </location>
</feature>
<reference evidence="7" key="1">
    <citation type="submission" date="2023-05" db="EMBL/GenBank/DDBJ databases">
        <authorList>
            <person name="Huff M."/>
        </authorList>
    </citation>
    <scope>NUCLEOTIDE SEQUENCE</scope>
</reference>
<evidence type="ECO:0000256" key="1">
    <source>
        <dbReference type="ARBA" id="ARBA00004141"/>
    </source>
</evidence>
<name>A0AAD2EBE6_9LAMI</name>